<organism evidence="1">
    <name type="scientific">Arundo donax</name>
    <name type="common">Giant reed</name>
    <name type="synonym">Donax arundinaceus</name>
    <dbReference type="NCBI Taxonomy" id="35708"/>
    <lineage>
        <taxon>Eukaryota</taxon>
        <taxon>Viridiplantae</taxon>
        <taxon>Streptophyta</taxon>
        <taxon>Embryophyta</taxon>
        <taxon>Tracheophyta</taxon>
        <taxon>Spermatophyta</taxon>
        <taxon>Magnoliopsida</taxon>
        <taxon>Liliopsida</taxon>
        <taxon>Poales</taxon>
        <taxon>Poaceae</taxon>
        <taxon>PACMAD clade</taxon>
        <taxon>Arundinoideae</taxon>
        <taxon>Arundineae</taxon>
        <taxon>Arundo</taxon>
    </lineage>
</organism>
<accession>A0A0A9BRN4</accession>
<protein>
    <submittedName>
        <fullName evidence="1">Uncharacterized protein</fullName>
    </submittedName>
</protein>
<evidence type="ECO:0000313" key="1">
    <source>
        <dbReference type="EMBL" id="JAD66076.1"/>
    </source>
</evidence>
<dbReference type="EMBL" id="GBRH01231819">
    <property type="protein sequence ID" value="JAD66076.1"/>
    <property type="molecule type" value="Transcribed_RNA"/>
</dbReference>
<reference evidence="1" key="1">
    <citation type="submission" date="2014-09" db="EMBL/GenBank/DDBJ databases">
        <authorList>
            <person name="Magalhaes I.L.F."/>
            <person name="Oliveira U."/>
            <person name="Santos F.R."/>
            <person name="Vidigal T.H.D.A."/>
            <person name="Brescovit A.D."/>
            <person name="Santos A.J."/>
        </authorList>
    </citation>
    <scope>NUCLEOTIDE SEQUENCE</scope>
    <source>
        <tissue evidence="1">Shoot tissue taken approximately 20 cm above the soil surface</tissue>
    </source>
</reference>
<name>A0A0A9BRN4_ARUDO</name>
<proteinExistence type="predicted"/>
<dbReference type="AlphaFoldDB" id="A0A0A9BRN4"/>
<reference evidence="1" key="2">
    <citation type="journal article" date="2015" name="Data Brief">
        <title>Shoot transcriptome of the giant reed, Arundo donax.</title>
        <authorList>
            <person name="Barrero R.A."/>
            <person name="Guerrero F.D."/>
            <person name="Moolhuijzen P."/>
            <person name="Goolsby J.A."/>
            <person name="Tidwell J."/>
            <person name="Bellgard S.E."/>
            <person name="Bellgard M.I."/>
        </authorList>
    </citation>
    <scope>NUCLEOTIDE SEQUENCE</scope>
    <source>
        <tissue evidence="1">Shoot tissue taken approximately 20 cm above the soil surface</tissue>
    </source>
</reference>
<sequence>MALRDAVAEPPERTAKRVTMVARKPIDSFFKRKRDEQVVEQEQPLVPAPLIVLENQRQDEVQLTDEPVVFWSIEFLEREIWSYIQKFGSIQATSKMQCSGHT</sequence>